<comment type="caution">
    <text evidence="1">The sequence shown here is derived from an EMBL/GenBank/DDBJ whole genome shotgun (WGS) entry which is preliminary data.</text>
</comment>
<keyword evidence="2" id="KW-1185">Reference proteome</keyword>
<evidence type="ECO:0000313" key="2">
    <source>
        <dbReference type="Proteomes" id="UP000004949"/>
    </source>
</evidence>
<accession>G6XJ36</accession>
<name>G6XJ36_9PROT</name>
<sequence length="46" mass="5038">MTSTEQDVRPCLITEKHLLAALIGCIERCKKVLLEIVSRNSLSPGA</sequence>
<protein>
    <submittedName>
        <fullName evidence="1">Uncharacterized protein</fullName>
    </submittedName>
</protein>
<dbReference type="Proteomes" id="UP000004949">
    <property type="component" value="Unassembled WGS sequence"/>
</dbReference>
<reference evidence="1 2" key="1">
    <citation type="submission" date="2011-10" db="EMBL/GenBank/DDBJ databases">
        <title>Genome sequence of Gluconobacter morbifer G707, isolated from Drosophila gut.</title>
        <authorList>
            <person name="Lee W.-J."/>
            <person name="Kim E.-K."/>
        </authorList>
    </citation>
    <scope>NUCLEOTIDE SEQUENCE [LARGE SCALE GENOMIC DNA]</scope>
    <source>
        <strain evidence="1 2">G707</strain>
    </source>
</reference>
<dbReference type="PATRIC" id="fig|1088869.3.peg.1499"/>
<dbReference type="EMBL" id="AGQV01000004">
    <property type="protein sequence ID" value="EHH68152.1"/>
    <property type="molecule type" value="Genomic_DNA"/>
</dbReference>
<gene>
    <name evidence="1" type="ORF">GMO_15020</name>
</gene>
<evidence type="ECO:0000313" key="1">
    <source>
        <dbReference type="EMBL" id="EHH68152.1"/>
    </source>
</evidence>
<dbReference type="AlphaFoldDB" id="G6XJ36"/>
<proteinExistence type="predicted"/>
<organism evidence="1 2">
    <name type="scientific">Gluconobacter morbifer G707</name>
    <dbReference type="NCBI Taxonomy" id="1088869"/>
    <lineage>
        <taxon>Bacteria</taxon>
        <taxon>Pseudomonadati</taxon>
        <taxon>Pseudomonadota</taxon>
        <taxon>Alphaproteobacteria</taxon>
        <taxon>Acetobacterales</taxon>
        <taxon>Acetobacteraceae</taxon>
        <taxon>Gluconobacter</taxon>
    </lineage>
</organism>